<dbReference type="Pfam" id="PF08241">
    <property type="entry name" value="Methyltransf_11"/>
    <property type="match status" value="1"/>
</dbReference>
<evidence type="ECO:0000313" key="2">
    <source>
        <dbReference type="EMBL" id="MBC1485012.1"/>
    </source>
</evidence>
<dbReference type="GO" id="GO:0008757">
    <property type="term" value="F:S-adenosylmethionine-dependent methyltransferase activity"/>
    <property type="evidence" value="ECO:0007669"/>
    <property type="project" value="InterPro"/>
</dbReference>
<reference evidence="2 3" key="1">
    <citation type="submission" date="2020-03" db="EMBL/GenBank/DDBJ databases">
        <title>Soil Listeria distribution.</title>
        <authorList>
            <person name="Liao J."/>
            <person name="Wiedmann M."/>
        </authorList>
    </citation>
    <scope>NUCLEOTIDE SEQUENCE [LARGE SCALE GENOMIC DNA]</scope>
    <source>
        <strain evidence="2 3">FSL L7-1560</strain>
    </source>
</reference>
<accession>A0A7X1C5C5</accession>
<sequence length="243" mass="28365">MKENKYDNKHFFEQYRQMPRSKEGLKAAGEWHEFEKLLPDFSQKTVLDLGCGFGWHCIYAAEHGAKKVVGIDLSERMLSEARKKTTSPVISYQQKAIEDIDIEPENYDVILSSLALHYVRDFTTICQKAHTNLKQNGTFLFSVEHPVFTAEGTQTWCTDEKRDHLHWPVDRYFEESLRTTTFLGEEVQKYHRTLTTYIQTLLQNGFQIKSVIEPEPAPELKNLPEMQDEYRRPMMLIISAIKA</sequence>
<dbReference type="GO" id="GO:0032259">
    <property type="term" value="P:methylation"/>
    <property type="evidence" value="ECO:0007669"/>
    <property type="project" value="UniProtKB-KW"/>
</dbReference>
<organism evidence="2 3">
    <name type="scientific">Listeria seeligeri</name>
    <dbReference type="NCBI Taxonomy" id="1640"/>
    <lineage>
        <taxon>Bacteria</taxon>
        <taxon>Bacillati</taxon>
        <taxon>Bacillota</taxon>
        <taxon>Bacilli</taxon>
        <taxon>Bacillales</taxon>
        <taxon>Listeriaceae</taxon>
        <taxon>Listeria</taxon>
    </lineage>
</organism>
<dbReference type="InterPro" id="IPR029063">
    <property type="entry name" value="SAM-dependent_MTases_sf"/>
</dbReference>
<dbReference type="InterPro" id="IPR013216">
    <property type="entry name" value="Methyltransf_11"/>
</dbReference>
<evidence type="ECO:0000313" key="3">
    <source>
        <dbReference type="Proteomes" id="UP000523362"/>
    </source>
</evidence>
<name>A0A7X1C5C5_LISSE</name>
<proteinExistence type="predicted"/>
<evidence type="ECO:0000259" key="1">
    <source>
        <dbReference type="Pfam" id="PF08241"/>
    </source>
</evidence>
<comment type="caution">
    <text evidence="2">The sequence shown here is derived from an EMBL/GenBank/DDBJ whole genome shotgun (WGS) entry which is preliminary data.</text>
</comment>
<dbReference type="Gene3D" id="3.40.50.150">
    <property type="entry name" value="Vaccinia Virus protein VP39"/>
    <property type="match status" value="1"/>
</dbReference>
<dbReference type="EMBL" id="JAARRG010000001">
    <property type="protein sequence ID" value="MBC1485012.1"/>
    <property type="molecule type" value="Genomic_DNA"/>
</dbReference>
<gene>
    <name evidence="2" type="ORF">HB897_02050</name>
</gene>
<dbReference type="AlphaFoldDB" id="A0A7X1C5C5"/>
<dbReference type="SUPFAM" id="SSF53335">
    <property type="entry name" value="S-adenosyl-L-methionine-dependent methyltransferases"/>
    <property type="match status" value="1"/>
</dbReference>
<dbReference type="PANTHER" id="PTHR43861">
    <property type="entry name" value="TRANS-ACONITATE 2-METHYLTRANSFERASE-RELATED"/>
    <property type="match status" value="1"/>
</dbReference>
<dbReference type="CDD" id="cd02440">
    <property type="entry name" value="AdoMet_MTases"/>
    <property type="match status" value="1"/>
</dbReference>
<protein>
    <submittedName>
        <fullName evidence="2">Class I SAM-dependent methyltransferase</fullName>
    </submittedName>
</protein>
<dbReference type="PANTHER" id="PTHR43861:SF1">
    <property type="entry name" value="TRANS-ACONITATE 2-METHYLTRANSFERASE"/>
    <property type="match status" value="1"/>
</dbReference>
<feature type="domain" description="Methyltransferase type 11" evidence="1">
    <location>
        <begin position="47"/>
        <end position="141"/>
    </location>
</feature>
<keyword evidence="2" id="KW-0489">Methyltransferase</keyword>
<dbReference type="RefSeq" id="WP_185383227.1">
    <property type="nucleotide sequence ID" value="NZ_JAARRG010000001.1"/>
</dbReference>
<keyword evidence="2" id="KW-0808">Transferase</keyword>
<dbReference type="Proteomes" id="UP000523362">
    <property type="component" value="Unassembled WGS sequence"/>
</dbReference>